<dbReference type="PROSITE" id="PS00060">
    <property type="entry name" value="ADH_IRON_2"/>
    <property type="match status" value="1"/>
</dbReference>
<dbReference type="InterPro" id="IPR039697">
    <property type="entry name" value="Alcohol_dehydrogenase_Fe"/>
</dbReference>
<dbReference type="CDD" id="cd08192">
    <property type="entry name" value="MAR-like"/>
    <property type="match status" value="1"/>
</dbReference>
<evidence type="ECO:0000259" key="2">
    <source>
        <dbReference type="Pfam" id="PF00465"/>
    </source>
</evidence>
<dbReference type="PANTHER" id="PTHR11496">
    <property type="entry name" value="ALCOHOL DEHYDROGENASE"/>
    <property type="match status" value="1"/>
</dbReference>
<reference evidence="5" key="1">
    <citation type="journal article" date="2016" name="Genome Announc.">
        <title>Draft genome sequence of Aspergillus niger strain An76.</title>
        <authorList>
            <person name="Gong W."/>
            <person name="Cheng Z."/>
            <person name="Zhang H."/>
            <person name="Liu L."/>
            <person name="Gao P."/>
            <person name="Wang L."/>
        </authorList>
    </citation>
    <scope>NUCLEOTIDE SEQUENCE [LARGE SCALE GENOMIC DNA]</scope>
    <source>
        <strain evidence="5">An76</strain>
    </source>
</reference>
<dbReference type="VEuPathDB" id="FungiDB:ASPNIDRAFT2_1180719"/>
<dbReference type="EMBL" id="BCMY01000010">
    <property type="protein sequence ID" value="GAQ43656.1"/>
    <property type="molecule type" value="Genomic_DNA"/>
</dbReference>
<dbReference type="VEuPathDB" id="FungiDB:ATCC64974_10450"/>
<evidence type="ECO:0000256" key="1">
    <source>
        <dbReference type="ARBA" id="ARBA00023002"/>
    </source>
</evidence>
<dbReference type="GO" id="GO:0004022">
    <property type="term" value="F:alcohol dehydrogenase (NAD+) activity"/>
    <property type="evidence" value="ECO:0007669"/>
    <property type="project" value="TreeGrafter"/>
</dbReference>
<dbReference type="InterPro" id="IPR056798">
    <property type="entry name" value="ADH_Fe_C"/>
</dbReference>
<dbReference type="VEuPathDB" id="FungiDB:An09g03140"/>
<evidence type="ECO:0000259" key="3">
    <source>
        <dbReference type="Pfam" id="PF25137"/>
    </source>
</evidence>
<evidence type="ECO:0000313" key="5">
    <source>
        <dbReference type="Proteomes" id="UP000068243"/>
    </source>
</evidence>
<dbReference type="GO" id="GO:0046872">
    <property type="term" value="F:metal ion binding"/>
    <property type="evidence" value="ECO:0007669"/>
    <property type="project" value="InterPro"/>
</dbReference>
<dbReference type="PANTHER" id="PTHR11496:SF107">
    <property type="entry name" value="ALCOHOL DEHYDROGENASE, PUTATIVE (AFU_ORTHOLOGUE AFUA_1G06800)-RELATED"/>
    <property type="match status" value="1"/>
</dbReference>
<protein>
    <submittedName>
        <fullName evidence="4">Uncharacterized protein</fullName>
    </submittedName>
</protein>
<accession>A0A117E2H3</accession>
<keyword evidence="1" id="KW-0560">Oxidoreductase</keyword>
<dbReference type="Proteomes" id="UP000068243">
    <property type="component" value="Unassembled WGS sequence"/>
</dbReference>
<gene>
    <name evidence="4" type="ORF">ABL_06317</name>
</gene>
<dbReference type="SUPFAM" id="SSF56796">
    <property type="entry name" value="Dehydroquinate synthase-like"/>
    <property type="match status" value="1"/>
</dbReference>
<dbReference type="InterPro" id="IPR001670">
    <property type="entry name" value="ADH_Fe/GldA"/>
</dbReference>
<sequence length="509" mass="53945">MRQRIKQLDLDGREGHDAIFEASYLDDVPAALEEWGASRILLVVSTTLDTKTSMIKDLEARLSHCVLQKKTGVGSHSPYRDIMDIAHTIQSQGIQAVISIGSGSYSDACKIAVMLSATLPAGFGTDDMEALVDQVYGLAGPDGIKAPTTKLICVPTSLSAGEWNHYASGTNAQGKKQHFVHPEGSPSLILMDPRIASTMPSHLWLASGVRAVDHFVETLCNPECHEEATEHIKKALPILIRGLKDYHTGQEKHDEEELLKGISECQRGSRDALLPFIQWKIHMGPSHAIGHQLGSVAGVQHGVTSCIILPATLRYTKPQTAAAQEIILDIFNSVLGFQETEAADAMLRFVQLLGMPSRLSEVNVTSDEQLHKIADMTLTDVLAEKGNLPDRAGVLQILEMARCTSLRVAAHLNVTASETAVNMPFGNQDSGVTGAAKFVTSTLGNAVGGVSRTVGGVTGAAGRGIGDTITGATGSAGKPVGDALGSVGSGVEDGARKVAKGIEDAGQWK</sequence>
<dbReference type="GO" id="GO:0005739">
    <property type="term" value="C:mitochondrion"/>
    <property type="evidence" value="ECO:0007669"/>
    <property type="project" value="TreeGrafter"/>
</dbReference>
<dbReference type="Gene3D" id="3.40.50.1970">
    <property type="match status" value="1"/>
</dbReference>
<dbReference type="VEuPathDB" id="FungiDB:M747DRAFT_353797"/>
<organism evidence="4 5">
    <name type="scientific">Aspergillus niger</name>
    <dbReference type="NCBI Taxonomy" id="5061"/>
    <lineage>
        <taxon>Eukaryota</taxon>
        <taxon>Fungi</taxon>
        <taxon>Dikarya</taxon>
        <taxon>Ascomycota</taxon>
        <taxon>Pezizomycotina</taxon>
        <taxon>Eurotiomycetes</taxon>
        <taxon>Eurotiomycetidae</taxon>
        <taxon>Eurotiales</taxon>
        <taxon>Aspergillaceae</taxon>
        <taxon>Aspergillus</taxon>
        <taxon>Aspergillus subgen. Circumdati</taxon>
    </lineage>
</organism>
<dbReference type="Pfam" id="PF25137">
    <property type="entry name" value="ADH_Fe_C"/>
    <property type="match status" value="1"/>
</dbReference>
<proteinExistence type="predicted"/>
<dbReference type="Gene3D" id="1.20.1090.10">
    <property type="entry name" value="Dehydroquinate synthase-like - alpha domain"/>
    <property type="match status" value="1"/>
</dbReference>
<feature type="domain" description="Alcohol dehydrogenase iron-type/glycerol dehydrogenase GldA" evidence="2">
    <location>
        <begin position="18"/>
        <end position="193"/>
    </location>
</feature>
<dbReference type="OrthoDB" id="339764at2759"/>
<dbReference type="VEuPathDB" id="FungiDB:ASPNIDRAFT2_188804"/>
<dbReference type="Pfam" id="PF00465">
    <property type="entry name" value="Fe-ADH"/>
    <property type="match status" value="1"/>
</dbReference>
<dbReference type="OMA" id="TLCNPEC"/>
<dbReference type="VEuPathDB" id="FungiDB:ATCC64974_10460"/>
<name>A0A117E2H3_ASPNG</name>
<evidence type="ECO:0000313" key="4">
    <source>
        <dbReference type="EMBL" id="GAQ43656.1"/>
    </source>
</evidence>
<feature type="domain" description="Fe-containing alcohol dehydrogenase-like C-terminal" evidence="3">
    <location>
        <begin position="281"/>
        <end position="400"/>
    </location>
</feature>
<comment type="caution">
    <text evidence="4">The sequence shown here is derived from an EMBL/GenBank/DDBJ whole genome shotgun (WGS) entry which is preliminary data.</text>
</comment>
<dbReference type="AlphaFoldDB" id="A0A117E2H3"/>
<dbReference type="InterPro" id="IPR018211">
    <property type="entry name" value="ADH_Fe_CS"/>
</dbReference>